<dbReference type="InterPro" id="IPR050984">
    <property type="entry name" value="Gfo/Idh/MocA_domain"/>
</dbReference>
<comment type="similarity">
    <text evidence="1">Belongs to the Gfo/Idh/MocA family.</text>
</comment>
<evidence type="ECO:0000259" key="4">
    <source>
        <dbReference type="Pfam" id="PF22725"/>
    </source>
</evidence>
<feature type="domain" description="GFO/IDH/MocA-like oxidoreductase" evidence="4">
    <location>
        <begin position="135"/>
        <end position="249"/>
    </location>
</feature>
<dbReference type="EMBL" id="CAEZYJ010000003">
    <property type="protein sequence ID" value="CAB4710325.1"/>
    <property type="molecule type" value="Genomic_DNA"/>
</dbReference>
<dbReference type="Gene3D" id="3.40.50.720">
    <property type="entry name" value="NAD(P)-binding Rossmann-like Domain"/>
    <property type="match status" value="1"/>
</dbReference>
<accession>A0A6J6MT66</accession>
<protein>
    <submittedName>
        <fullName evidence="6">Unannotated protein</fullName>
    </submittedName>
</protein>
<evidence type="ECO:0000256" key="2">
    <source>
        <dbReference type="ARBA" id="ARBA00023002"/>
    </source>
</evidence>
<gene>
    <name evidence="5" type="ORF">UFOPK1811_00315</name>
    <name evidence="6" type="ORF">UFOPK2360_00182</name>
    <name evidence="7" type="ORF">UFOPK2659_00053</name>
    <name evidence="8" type="ORF">UFOPK2922_00132</name>
    <name evidence="9" type="ORF">UFOPK3306_00347</name>
    <name evidence="10" type="ORF">UFOPK4209_00040</name>
</gene>
<evidence type="ECO:0000313" key="6">
    <source>
        <dbReference type="EMBL" id="CAB4676134.1"/>
    </source>
</evidence>
<dbReference type="PANTHER" id="PTHR22604:SF105">
    <property type="entry name" value="TRANS-1,2-DIHYDROBENZENE-1,2-DIOL DEHYDROGENASE"/>
    <property type="match status" value="1"/>
</dbReference>
<reference evidence="6" key="1">
    <citation type="submission" date="2020-05" db="EMBL/GenBank/DDBJ databases">
        <authorList>
            <person name="Chiriac C."/>
            <person name="Salcher M."/>
            <person name="Ghai R."/>
            <person name="Kavagutti S V."/>
        </authorList>
    </citation>
    <scope>NUCLEOTIDE SEQUENCE</scope>
</reference>
<evidence type="ECO:0000313" key="8">
    <source>
        <dbReference type="EMBL" id="CAB4767586.1"/>
    </source>
</evidence>
<dbReference type="PANTHER" id="PTHR22604">
    <property type="entry name" value="OXIDOREDUCTASES"/>
    <property type="match status" value="1"/>
</dbReference>
<dbReference type="EMBL" id="CAEZUJ010000007">
    <property type="protein sequence ID" value="CAB4593452.1"/>
    <property type="molecule type" value="Genomic_DNA"/>
</dbReference>
<evidence type="ECO:0000256" key="1">
    <source>
        <dbReference type="ARBA" id="ARBA00010928"/>
    </source>
</evidence>
<evidence type="ECO:0000313" key="9">
    <source>
        <dbReference type="EMBL" id="CAB4859658.1"/>
    </source>
</evidence>
<dbReference type="InterPro" id="IPR055170">
    <property type="entry name" value="GFO_IDH_MocA-like_dom"/>
</dbReference>
<evidence type="ECO:0000313" key="10">
    <source>
        <dbReference type="EMBL" id="CAB5033121.1"/>
    </source>
</evidence>
<dbReference type="Gene3D" id="3.30.360.10">
    <property type="entry name" value="Dihydrodipicolinate Reductase, domain 2"/>
    <property type="match status" value="1"/>
</dbReference>
<name>A0A6J6MT66_9ZZZZ</name>
<evidence type="ECO:0000313" key="7">
    <source>
        <dbReference type="EMBL" id="CAB4710325.1"/>
    </source>
</evidence>
<dbReference type="EMBL" id="CAEZXH010000006">
    <property type="protein sequence ID" value="CAB4676134.1"/>
    <property type="molecule type" value="Genomic_DNA"/>
</dbReference>
<proteinExistence type="inferred from homology"/>
<sequence length="331" mass="36415">MSEQPFRWGILSTGGIAQQFTRDVQRLADHKVVAVGSRTQAKADEFGDMFHVPNRHASYESLVNDSSVDGIYVATHHPMHKRDTILALNAGKPVLCEKPFAMSAAETAEMISVARSKNLLLMEAMWARFLPHMIQVREVIKSGVLGEIISVRADHGQWFPANPEFRLYKPELGGGALFDLGIYPVSFSSMVLGTPTRITARSTKAFTGVDGQTSILMEFASGAQALLNTTNLAATPNRALIVGTEARIEIDRTFYAPSTFRVINNKDQIIGGSDKKYTGHGLREQAIEFARCVRAGLTESPILPLDEIQSIMETMTEIAKQIGLTYPKFAE</sequence>
<dbReference type="Pfam" id="PF22725">
    <property type="entry name" value="GFO_IDH_MocA_C3"/>
    <property type="match status" value="1"/>
</dbReference>
<dbReference type="EMBL" id="CAFBLI010000016">
    <property type="protein sequence ID" value="CAB4859658.1"/>
    <property type="molecule type" value="Genomic_DNA"/>
</dbReference>
<keyword evidence="2" id="KW-0560">Oxidoreductase</keyword>
<dbReference type="SUPFAM" id="SSF51735">
    <property type="entry name" value="NAD(P)-binding Rossmann-fold domains"/>
    <property type="match status" value="1"/>
</dbReference>
<dbReference type="SUPFAM" id="SSF55347">
    <property type="entry name" value="Glyceraldehyde-3-phosphate dehydrogenase-like, C-terminal domain"/>
    <property type="match status" value="1"/>
</dbReference>
<evidence type="ECO:0000259" key="3">
    <source>
        <dbReference type="Pfam" id="PF01408"/>
    </source>
</evidence>
<dbReference type="InterPro" id="IPR036291">
    <property type="entry name" value="NAD(P)-bd_dom_sf"/>
</dbReference>
<feature type="domain" description="Gfo/Idh/MocA-like oxidoreductase N-terminal" evidence="3">
    <location>
        <begin position="6"/>
        <end position="123"/>
    </location>
</feature>
<dbReference type="AlphaFoldDB" id="A0A6J6MT66"/>
<dbReference type="Pfam" id="PF01408">
    <property type="entry name" value="GFO_IDH_MocA"/>
    <property type="match status" value="1"/>
</dbReference>
<evidence type="ECO:0000313" key="5">
    <source>
        <dbReference type="EMBL" id="CAB4593452.1"/>
    </source>
</evidence>
<dbReference type="GO" id="GO:0000166">
    <property type="term" value="F:nucleotide binding"/>
    <property type="evidence" value="ECO:0007669"/>
    <property type="project" value="InterPro"/>
</dbReference>
<dbReference type="EMBL" id="CAFBPY010000003">
    <property type="protein sequence ID" value="CAB5033121.1"/>
    <property type="molecule type" value="Genomic_DNA"/>
</dbReference>
<dbReference type="EMBL" id="CAEZZS010000003">
    <property type="protein sequence ID" value="CAB4767586.1"/>
    <property type="molecule type" value="Genomic_DNA"/>
</dbReference>
<organism evidence="6">
    <name type="scientific">freshwater metagenome</name>
    <dbReference type="NCBI Taxonomy" id="449393"/>
    <lineage>
        <taxon>unclassified sequences</taxon>
        <taxon>metagenomes</taxon>
        <taxon>ecological metagenomes</taxon>
    </lineage>
</organism>
<dbReference type="InterPro" id="IPR000683">
    <property type="entry name" value="Gfo/Idh/MocA-like_OxRdtase_N"/>
</dbReference>
<dbReference type="GO" id="GO:0016491">
    <property type="term" value="F:oxidoreductase activity"/>
    <property type="evidence" value="ECO:0007669"/>
    <property type="project" value="UniProtKB-KW"/>
</dbReference>